<evidence type="ECO:0000313" key="8">
    <source>
        <dbReference type="Proteomes" id="UP000051859"/>
    </source>
</evidence>
<dbReference type="Pfam" id="PF02353">
    <property type="entry name" value="CMAS"/>
    <property type="match status" value="1"/>
</dbReference>
<dbReference type="GO" id="GO:0008610">
    <property type="term" value="P:lipid biosynthetic process"/>
    <property type="evidence" value="ECO:0007669"/>
    <property type="project" value="InterPro"/>
</dbReference>
<dbReference type="STRING" id="331679.IV81_GL000566"/>
<proteinExistence type="inferred from homology"/>
<dbReference type="Gene3D" id="3.40.50.150">
    <property type="entry name" value="Vaccinia Virus protein VP39"/>
    <property type="match status" value="1"/>
</dbReference>
<evidence type="ECO:0000313" key="7">
    <source>
        <dbReference type="EMBL" id="KRN93367.1"/>
    </source>
</evidence>
<gene>
    <name evidence="7" type="ORF">IV81_GL000566</name>
</gene>
<dbReference type="CDD" id="cd02440">
    <property type="entry name" value="AdoMet_MTases"/>
    <property type="match status" value="1"/>
</dbReference>
<sequence length="402" mass="46238">MERIGKMFDKQFYKSFLKRSFNIPVRVNYWDGSTAVYGDGDPQVTITFNKPIPIKSIVKNASIALGEAYMDGTITIEGSLQQLITSAYENANSFFHNKKFIHFLPKQGHGEQESKEDIQDHYDIGNDFYKLWLDPTMTYSCAYFENEHDDLETAQMNKVRHIIRKLNPQRGKTLLDIGCGWGTLMLTAAKEFDLKVVGVTLSQEQYDFVQQRINDEGLAGVAEVRLQDYRELGDAKFDYITSVGMFEHVGKENLGIYFQNVAKYLKNDGVALIHGITRQQGGANNGWLNKWIFPGGYVPGLTENIDHIIESGLQIDDMEPLRRHYQRTTEIWDLNFNKHRAEIQSMFDERFVRMWDLYLQASAASFESGNIDVIQYLLTKGASGRTLPMTRSYMYEKENKTI</sequence>
<evidence type="ECO:0000256" key="4">
    <source>
        <dbReference type="ARBA" id="ARBA00022691"/>
    </source>
</evidence>
<dbReference type="AlphaFoldDB" id="A0A0R2L3P5"/>
<dbReference type="SUPFAM" id="SSF53335">
    <property type="entry name" value="S-adenosyl-L-methionine-dependent methyltransferases"/>
    <property type="match status" value="1"/>
</dbReference>
<comment type="caution">
    <text evidence="7">The sequence shown here is derived from an EMBL/GenBank/DDBJ whole genome shotgun (WGS) entry which is preliminary data.</text>
</comment>
<dbReference type="Proteomes" id="UP000051859">
    <property type="component" value="Unassembled WGS sequence"/>
</dbReference>
<dbReference type="InterPro" id="IPR029063">
    <property type="entry name" value="SAM-dependent_MTases_sf"/>
</dbReference>
<dbReference type="InterPro" id="IPR050723">
    <property type="entry name" value="CFA/CMAS"/>
</dbReference>
<organism evidence="7 8">
    <name type="scientific">Pediococcus stilesii</name>
    <dbReference type="NCBI Taxonomy" id="331679"/>
    <lineage>
        <taxon>Bacteria</taxon>
        <taxon>Bacillati</taxon>
        <taxon>Bacillota</taxon>
        <taxon>Bacilli</taxon>
        <taxon>Lactobacillales</taxon>
        <taxon>Lactobacillaceae</taxon>
        <taxon>Pediococcus</taxon>
    </lineage>
</organism>
<protein>
    <submittedName>
        <fullName evidence="7">Cyclopropane-fatty-acyl-phospholipid synthase</fullName>
    </submittedName>
</protein>
<dbReference type="PIRSF" id="PIRSF003085">
    <property type="entry name" value="CMAS"/>
    <property type="match status" value="1"/>
</dbReference>
<dbReference type="PANTHER" id="PTHR43667:SF1">
    <property type="entry name" value="CYCLOPROPANE-FATTY-ACYL-PHOSPHOLIPID SYNTHASE"/>
    <property type="match status" value="1"/>
</dbReference>
<keyword evidence="2" id="KW-0489">Methyltransferase</keyword>
<dbReference type="GO" id="GO:0032259">
    <property type="term" value="P:methylation"/>
    <property type="evidence" value="ECO:0007669"/>
    <property type="project" value="UniProtKB-KW"/>
</dbReference>
<dbReference type="PATRIC" id="fig|331679.3.peg.573"/>
<evidence type="ECO:0000256" key="5">
    <source>
        <dbReference type="ARBA" id="ARBA00023098"/>
    </source>
</evidence>
<keyword evidence="4" id="KW-0949">S-adenosyl-L-methionine</keyword>
<keyword evidence="3" id="KW-0808">Transferase</keyword>
<reference evidence="7 8" key="1">
    <citation type="journal article" date="2015" name="Genome Announc.">
        <title>Expanding the biotechnology potential of lactobacilli through comparative genomics of 213 strains and associated genera.</title>
        <authorList>
            <person name="Sun Z."/>
            <person name="Harris H.M."/>
            <person name="McCann A."/>
            <person name="Guo C."/>
            <person name="Argimon S."/>
            <person name="Zhang W."/>
            <person name="Yang X."/>
            <person name="Jeffery I.B."/>
            <person name="Cooney J.C."/>
            <person name="Kagawa T.F."/>
            <person name="Liu W."/>
            <person name="Song Y."/>
            <person name="Salvetti E."/>
            <person name="Wrobel A."/>
            <person name="Rasinkangas P."/>
            <person name="Parkhill J."/>
            <person name="Rea M.C."/>
            <person name="O'Sullivan O."/>
            <person name="Ritari J."/>
            <person name="Douillard F.P."/>
            <person name="Paul Ross R."/>
            <person name="Yang R."/>
            <person name="Briner A.E."/>
            <person name="Felis G.E."/>
            <person name="de Vos W.M."/>
            <person name="Barrangou R."/>
            <person name="Klaenhammer T.R."/>
            <person name="Caufield P.W."/>
            <person name="Cui Y."/>
            <person name="Zhang H."/>
            <person name="O'Toole P.W."/>
        </authorList>
    </citation>
    <scope>NUCLEOTIDE SEQUENCE [LARGE SCALE GENOMIC DNA]</scope>
    <source>
        <strain evidence="7 8">DSM 18001</strain>
    </source>
</reference>
<evidence type="ECO:0000259" key="6">
    <source>
        <dbReference type="Pfam" id="PF25371"/>
    </source>
</evidence>
<dbReference type="PANTHER" id="PTHR43667">
    <property type="entry name" value="CYCLOPROPANE-FATTY-ACYL-PHOSPHOLIPID SYNTHASE"/>
    <property type="match status" value="1"/>
</dbReference>
<evidence type="ECO:0000256" key="1">
    <source>
        <dbReference type="ARBA" id="ARBA00010815"/>
    </source>
</evidence>
<feature type="domain" description="DUF7884" evidence="6">
    <location>
        <begin position="12"/>
        <end position="99"/>
    </location>
</feature>
<evidence type="ECO:0000256" key="2">
    <source>
        <dbReference type="ARBA" id="ARBA00022603"/>
    </source>
</evidence>
<dbReference type="Pfam" id="PF25371">
    <property type="entry name" value="DUF7884"/>
    <property type="match status" value="1"/>
</dbReference>
<dbReference type="EMBL" id="JQBX01000016">
    <property type="protein sequence ID" value="KRN93367.1"/>
    <property type="molecule type" value="Genomic_DNA"/>
</dbReference>
<keyword evidence="8" id="KW-1185">Reference proteome</keyword>
<name>A0A0R2L3P5_9LACO</name>
<accession>A0A0R2L3P5</accession>
<comment type="similarity">
    <text evidence="1">Belongs to the CFA/CMAS family.</text>
</comment>
<keyword evidence="5" id="KW-0443">Lipid metabolism</keyword>
<dbReference type="InterPro" id="IPR003333">
    <property type="entry name" value="CMAS"/>
</dbReference>
<dbReference type="InterPro" id="IPR057206">
    <property type="entry name" value="DUF7884"/>
</dbReference>
<dbReference type="GO" id="GO:0008168">
    <property type="term" value="F:methyltransferase activity"/>
    <property type="evidence" value="ECO:0007669"/>
    <property type="project" value="UniProtKB-KW"/>
</dbReference>
<evidence type="ECO:0000256" key="3">
    <source>
        <dbReference type="ARBA" id="ARBA00022679"/>
    </source>
</evidence>